<name>A0A2X2C5K0_PROMI</name>
<evidence type="ECO:0000313" key="2">
    <source>
        <dbReference type="Proteomes" id="UP000251485"/>
    </source>
</evidence>
<organism evidence="1 2">
    <name type="scientific">Proteus mirabilis</name>
    <dbReference type="NCBI Taxonomy" id="584"/>
    <lineage>
        <taxon>Bacteria</taxon>
        <taxon>Pseudomonadati</taxon>
        <taxon>Pseudomonadota</taxon>
        <taxon>Gammaproteobacteria</taxon>
        <taxon>Enterobacterales</taxon>
        <taxon>Morganellaceae</taxon>
        <taxon>Proteus</taxon>
    </lineage>
</organism>
<evidence type="ECO:0000313" key="1">
    <source>
        <dbReference type="EMBL" id="SPZ03337.1"/>
    </source>
</evidence>
<accession>A0A2X2C5K0</accession>
<protein>
    <submittedName>
        <fullName evidence="1">Uncharacterized protein</fullName>
    </submittedName>
</protein>
<dbReference type="EMBL" id="UAUE01000036">
    <property type="protein sequence ID" value="SPZ03337.1"/>
    <property type="molecule type" value="Genomic_DNA"/>
</dbReference>
<dbReference type="AlphaFoldDB" id="A0A2X2C5K0"/>
<reference evidence="1 2" key="1">
    <citation type="submission" date="2018-06" db="EMBL/GenBank/DDBJ databases">
        <authorList>
            <consortium name="Pathogen Informatics"/>
            <person name="Doyle S."/>
        </authorList>
    </citation>
    <scope>NUCLEOTIDE SEQUENCE [LARGE SCALE GENOMIC DNA]</scope>
    <source>
        <strain evidence="1 2">NCTC10975</strain>
    </source>
</reference>
<dbReference type="Proteomes" id="UP000251485">
    <property type="component" value="Unassembled WGS sequence"/>
</dbReference>
<dbReference type="RefSeq" id="WP_165718887.1">
    <property type="nucleotide sequence ID" value="NZ_CAXOHV010000004.1"/>
</dbReference>
<sequence length="50" mass="5769">MCKVYCSSYSLLKSNDFNLQDKLRLPSSTDIYLLTEFIGKNEAGEKYLLD</sequence>
<proteinExistence type="predicted"/>
<gene>
    <name evidence="1" type="ORF">NCTC10975_04977</name>
</gene>